<keyword evidence="7" id="KW-0472">Membrane</keyword>
<sequence length="246" mass="27033">MPSNSIASYPLLQRAHPTLSARLRSKDSTIQESITSGLSSGRKHIVFTIVLAMTIVQWALVVSFWRAGPSEGPLGEAHGLVPDFGTTVVRFNSTREDGARAMDSSDSAWTKLIPDTLPPPIQLNGDDIFSVSVFHQLHCLHYILKEFNKLLHPNETSHHSHDHTAEQGDDHGGESQEEALKHVGHCFDYVRNSLMCCGYVAFEGQGSDIEDPGTLGEASYHVCKNYDAIKAWAQASRATNMEGFSD</sequence>
<proteinExistence type="inferred from homology"/>
<keyword evidence="6" id="KW-0843">Virulence</keyword>
<evidence type="ECO:0000256" key="8">
    <source>
        <dbReference type="ARBA" id="ARBA00023180"/>
    </source>
</evidence>
<name>A0ABR3XNE2_9PEZI</name>
<evidence type="ECO:0000313" key="11">
    <source>
        <dbReference type="EMBL" id="KAL1877503.1"/>
    </source>
</evidence>
<evidence type="ECO:0000256" key="2">
    <source>
        <dbReference type="ARBA" id="ARBA00004685"/>
    </source>
</evidence>
<protein>
    <recommendedName>
        <fullName evidence="13">Oxidase ustYa</fullName>
    </recommendedName>
</protein>
<feature type="region of interest" description="Disordered" evidence="10">
    <location>
        <begin position="155"/>
        <end position="176"/>
    </location>
</feature>
<evidence type="ECO:0000313" key="12">
    <source>
        <dbReference type="Proteomes" id="UP001583177"/>
    </source>
</evidence>
<evidence type="ECO:0000256" key="6">
    <source>
        <dbReference type="ARBA" id="ARBA00023026"/>
    </source>
</evidence>
<keyword evidence="3" id="KW-0812">Transmembrane</keyword>
<comment type="subcellular location">
    <subcellularLocation>
        <location evidence="1">Membrane</location>
        <topology evidence="1">Single-pass membrane protein</topology>
    </subcellularLocation>
</comment>
<reference evidence="11 12" key="1">
    <citation type="journal article" date="2024" name="IMA Fungus">
        <title>IMA Genome - F19 : A genome assembly and annotation guide to empower mycologists, including annotated draft genome sequences of Ceratocystis pirilliformis, Diaporthe australafricana, Fusarium ophioides, Paecilomyces lecythidis, and Sporothrix stenoceras.</title>
        <authorList>
            <person name="Aylward J."/>
            <person name="Wilson A.M."/>
            <person name="Visagie C.M."/>
            <person name="Spraker J."/>
            <person name="Barnes I."/>
            <person name="Buitendag C."/>
            <person name="Ceriani C."/>
            <person name="Del Mar Angel L."/>
            <person name="du Plessis D."/>
            <person name="Fuchs T."/>
            <person name="Gasser K."/>
            <person name="Kramer D."/>
            <person name="Li W."/>
            <person name="Munsamy K."/>
            <person name="Piso A."/>
            <person name="Price J.L."/>
            <person name="Sonnekus B."/>
            <person name="Thomas C."/>
            <person name="van der Nest A."/>
            <person name="van Dijk A."/>
            <person name="van Heerden A."/>
            <person name="van Vuuren N."/>
            <person name="Yilmaz N."/>
            <person name="Duong T.A."/>
            <person name="van der Merwe N.A."/>
            <person name="Wingfield M.J."/>
            <person name="Wingfield B.D."/>
        </authorList>
    </citation>
    <scope>NUCLEOTIDE SEQUENCE [LARGE SCALE GENOMIC DNA]</scope>
    <source>
        <strain evidence="11 12">CMW 18300</strain>
    </source>
</reference>
<evidence type="ECO:0008006" key="13">
    <source>
        <dbReference type="Google" id="ProtNLM"/>
    </source>
</evidence>
<keyword evidence="12" id="KW-1185">Reference proteome</keyword>
<evidence type="ECO:0000256" key="1">
    <source>
        <dbReference type="ARBA" id="ARBA00004167"/>
    </source>
</evidence>
<dbReference type="PANTHER" id="PTHR33365:SF11">
    <property type="entry name" value="TAT PATHWAY SIGNAL SEQUENCE"/>
    <property type="match status" value="1"/>
</dbReference>
<accession>A0ABR3XNE2</accession>
<evidence type="ECO:0000256" key="9">
    <source>
        <dbReference type="ARBA" id="ARBA00035112"/>
    </source>
</evidence>
<dbReference type="PANTHER" id="PTHR33365">
    <property type="entry name" value="YALI0B05434P"/>
    <property type="match status" value="1"/>
</dbReference>
<keyword evidence="4" id="KW-1133">Transmembrane helix</keyword>
<keyword evidence="8" id="KW-0325">Glycoprotein</keyword>
<evidence type="ECO:0000256" key="7">
    <source>
        <dbReference type="ARBA" id="ARBA00023136"/>
    </source>
</evidence>
<gene>
    <name evidence="11" type="ORF">Daus18300_002490</name>
</gene>
<dbReference type="Proteomes" id="UP001583177">
    <property type="component" value="Unassembled WGS sequence"/>
</dbReference>
<evidence type="ECO:0000256" key="3">
    <source>
        <dbReference type="ARBA" id="ARBA00022692"/>
    </source>
</evidence>
<comment type="similarity">
    <text evidence="9">Belongs to the ustYa family.</text>
</comment>
<keyword evidence="5" id="KW-0560">Oxidoreductase</keyword>
<comment type="pathway">
    <text evidence="2">Mycotoxin biosynthesis.</text>
</comment>
<evidence type="ECO:0000256" key="5">
    <source>
        <dbReference type="ARBA" id="ARBA00023002"/>
    </source>
</evidence>
<evidence type="ECO:0000256" key="10">
    <source>
        <dbReference type="SAM" id="MobiDB-lite"/>
    </source>
</evidence>
<dbReference type="Pfam" id="PF11807">
    <property type="entry name" value="UstYa"/>
    <property type="match status" value="1"/>
</dbReference>
<comment type="caution">
    <text evidence="11">The sequence shown here is derived from an EMBL/GenBank/DDBJ whole genome shotgun (WGS) entry which is preliminary data.</text>
</comment>
<evidence type="ECO:0000256" key="4">
    <source>
        <dbReference type="ARBA" id="ARBA00022989"/>
    </source>
</evidence>
<dbReference type="EMBL" id="JAWRVE010000014">
    <property type="protein sequence ID" value="KAL1877503.1"/>
    <property type="molecule type" value="Genomic_DNA"/>
</dbReference>
<dbReference type="InterPro" id="IPR021765">
    <property type="entry name" value="UstYa-like"/>
</dbReference>
<organism evidence="11 12">
    <name type="scientific">Diaporthe australafricana</name>
    <dbReference type="NCBI Taxonomy" id="127596"/>
    <lineage>
        <taxon>Eukaryota</taxon>
        <taxon>Fungi</taxon>
        <taxon>Dikarya</taxon>
        <taxon>Ascomycota</taxon>
        <taxon>Pezizomycotina</taxon>
        <taxon>Sordariomycetes</taxon>
        <taxon>Sordariomycetidae</taxon>
        <taxon>Diaporthales</taxon>
        <taxon>Diaporthaceae</taxon>
        <taxon>Diaporthe</taxon>
    </lineage>
</organism>